<keyword evidence="3" id="KW-1185">Reference proteome</keyword>
<proteinExistence type="predicted"/>
<dbReference type="Proteomes" id="UP001232148">
    <property type="component" value="Unassembled WGS sequence"/>
</dbReference>
<dbReference type="AlphaFoldDB" id="A0AAD9HLM4"/>
<dbReference type="EMBL" id="MU842840">
    <property type="protein sequence ID" value="KAK2031411.1"/>
    <property type="molecule type" value="Genomic_DNA"/>
</dbReference>
<keyword evidence="1" id="KW-0812">Transmembrane</keyword>
<organism evidence="2 3">
    <name type="scientific">Colletotrichum zoysiae</name>
    <dbReference type="NCBI Taxonomy" id="1216348"/>
    <lineage>
        <taxon>Eukaryota</taxon>
        <taxon>Fungi</taxon>
        <taxon>Dikarya</taxon>
        <taxon>Ascomycota</taxon>
        <taxon>Pezizomycotina</taxon>
        <taxon>Sordariomycetes</taxon>
        <taxon>Hypocreomycetidae</taxon>
        <taxon>Glomerellales</taxon>
        <taxon>Glomerellaceae</taxon>
        <taxon>Colletotrichum</taxon>
        <taxon>Colletotrichum graminicola species complex</taxon>
    </lineage>
</organism>
<gene>
    <name evidence="2" type="ORF">LX32DRAFT_272886</name>
</gene>
<evidence type="ECO:0000313" key="3">
    <source>
        <dbReference type="Proteomes" id="UP001232148"/>
    </source>
</evidence>
<sequence>MFHHWLCELRASLIDYHTACDARSGIALVSLKVQADVWTPGDARFSVPLSSIFRLPAPFLFVFLCFPFGTFYAAFCHSITEGSRFAWVCGCCQSRYLSAYLVVCCPPNAL</sequence>
<accession>A0AAD9HLM4</accession>
<keyword evidence="1" id="KW-0472">Membrane</keyword>
<protein>
    <submittedName>
        <fullName evidence="2">Uncharacterized protein</fullName>
    </submittedName>
</protein>
<reference evidence="2" key="1">
    <citation type="submission" date="2021-06" db="EMBL/GenBank/DDBJ databases">
        <title>Comparative genomics, transcriptomics and evolutionary studies reveal genomic signatures of adaptation to plant cell wall in hemibiotrophic fungi.</title>
        <authorList>
            <consortium name="DOE Joint Genome Institute"/>
            <person name="Baroncelli R."/>
            <person name="Diaz J.F."/>
            <person name="Benocci T."/>
            <person name="Peng M."/>
            <person name="Battaglia E."/>
            <person name="Haridas S."/>
            <person name="Andreopoulos W."/>
            <person name="Labutti K."/>
            <person name="Pangilinan J."/>
            <person name="Floch G.L."/>
            <person name="Makela M.R."/>
            <person name="Henrissat B."/>
            <person name="Grigoriev I.V."/>
            <person name="Crouch J.A."/>
            <person name="De Vries R.P."/>
            <person name="Sukno S.A."/>
            <person name="Thon M.R."/>
        </authorList>
    </citation>
    <scope>NUCLEOTIDE SEQUENCE</scope>
    <source>
        <strain evidence="2">MAFF235873</strain>
    </source>
</reference>
<feature type="transmembrane region" description="Helical" evidence="1">
    <location>
        <begin position="55"/>
        <end position="75"/>
    </location>
</feature>
<comment type="caution">
    <text evidence="2">The sequence shown here is derived from an EMBL/GenBank/DDBJ whole genome shotgun (WGS) entry which is preliminary data.</text>
</comment>
<keyword evidence="1" id="KW-1133">Transmembrane helix</keyword>
<evidence type="ECO:0000313" key="2">
    <source>
        <dbReference type="EMBL" id="KAK2031411.1"/>
    </source>
</evidence>
<evidence type="ECO:0000256" key="1">
    <source>
        <dbReference type="SAM" id="Phobius"/>
    </source>
</evidence>
<name>A0AAD9HLM4_9PEZI</name>